<sequence>MVLNVHVKDDRKLNLDLGLTMAVPKKKEASDSKSPSVMHSREETLDPVIEKENEKPKEPENKPKKKETKKKATEKMTKWEKNSNALQIQGYTRLLLVDTKDREHGH</sequence>
<evidence type="ECO:0000313" key="2">
    <source>
        <dbReference type="EMBL" id="RXI06788.1"/>
    </source>
</evidence>
<keyword evidence="3" id="KW-1185">Reference proteome</keyword>
<feature type="region of interest" description="Disordered" evidence="1">
    <location>
        <begin position="18"/>
        <end position="81"/>
    </location>
</feature>
<feature type="compositionally biased region" description="Basic and acidic residues" evidence="1">
    <location>
        <begin position="70"/>
        <end position="81"/>
    </location>
</feature>
<protein>
    <submittedName>
        <fullName evidence="2">Uncharacterized protein</fullName>
    </submittedName>
</protein>
<feature type="compositionally biased region" description="Basic and acidic residues" evidence="1">
    <location>
        <begin position="39"/>
        <end position="62"/>
    </location>
</feature>
<evidence type="ECO:0000313" key="3">
    <source>
        <dbReference type="Proteomes" id="UP000290289"/>
    </source>
</evidence>
<gene>
    <name evidence="2" type="ORF">DVH24_025924</name>
</gene>
<dbReference type="AlphaFoldDB" id="A0A498KGI5"/>
<dbReference type="EMBL" id="RDQH01000328">
    <property type="protein sequence ID" value="RXI06788.1"/>
    <property type="molecule type" value="Genomic_DNA"/>
</dbReference>
<dbReference type="Proteomes" id="UP000290289">
    <property type="component" value="Chromosome 2"/>
</dbReference>
<name>A0A498KGI5_MALDO</name>
<evidence type="ECO:0000256" key="1">
    <source>
        <dbReference type="SAM" id="MobiDB-lite"/>
    </source>
</evidence>
<proteinExistence type="predicted"/>
<organism evidence="2 3">
    <name type="scientific">Malus domestica</name>
    <name type="common">Apple</name>
    <name type="synonym">Pyrus malus</name>
    <dbReference type="NCBI Taxonomy" id="3750"/>
    <lineage>
        <taxon>Eukaryota</taxon>
        <taxon>Viridiplantae</taxon>
        <taxon>Streptophyta</taxon>
        <taxon>Embryophyta</taxon>
        <taxon>Tracheophyta</taxon>
        <taxon>Spermatophyta</taxon>
        <taxon>Magnoliopsida</taxon>
        <taxon>eudicotyledons</taxon>
        <taxon>Gunneridae</taxon>
        <taxon>Pentapetalae</taxon>
        <taxon>rosids</taxon>
        <taxon>fabids</taxon>
        <taxon>Rosales</taxon>
        <taxon>Rosaceae</taxon>
        <taxon>Amygdaloideae</taxon>
        <taxon>Maleae</taxon>
        <taxon>Malus</taxon>
    </lineage>
</organism>
<accession>A0A498KGI5</accession>
<comment type="caution">
    <text evidence="2">The sequence shown here is derived from an EMBL/GenBank/DDBJ whole genome shotgun (WGS) entry which is preliminary data.</text>
</comment>
<reference evidence="2 3" key="1">
    <citation type="submission" date="2018-10" db="EMBL/GenBank/DDBJ databases">
        <title>A high-quality apple genome assembly.</title>
        <authorList>
            <person name="Hu J."/>
        </authorList>
    </citation>
    <scope>NUCLEOTIDE SEQUENCE [LARGE SCALE GENOMIC DNA]</scope>
    <source>
        <strain evidence="3">cv. HFTH1</strain>
        <tissue evidence="2">Young leaf</tissue>
    </source>
</reference>